<proteinExistence type="predicted"/>
<accession>A0A382WW92</accession>
<organism evidence="1">
    <name type="scientific">marine metagenome</name>
    <dbReference type="NCBI Taxonomy" id="408172"/>
    <lineage>
        <taxon>unclassified sequences</taxon>
        <taxon>metagenomes</taxon>
        <taxon>ecological metagenomes</taxon>
    </lineage>
</organism>
<reference evidence="1" key="1">
    <citation type="submission" date="2018-05" db="EMBL/GenBank/DDBJ databases">
        <authorList>
            <person name="Lanie J.A."/>
            <person name="Ng W.-L."/>
            <person name="Kazmierczak K.M."/>
            <person name="Andrzejewski T.M."/>
            <person name="Davidsen T.M."/>
            <person name="Wayne K.J."/>
            <person name="Tettelin H."/>
            <person name="Glass J.I."/>
            <person name="Rusch D."/>
            <person name="Podicherti R."/>
            <person name="Tsui H.-C.T."/>
            <person name="Winkler M.E."/>
        </authorList>
    </citation>
    <scope>NUCLEOTIDE SEQUENCE</scope>
</reference>
<feature type="non-terminal residue" evidence="1">
    <location>
        <position position="129"/>
    </location>
</feature>
<dbReference type="EMBL" id="UINC01162945">
    <property type="protein sequence ID" value="SVD62973.1"/>
    <property type="molecule type" value="Genomic_DNA"/>
</dbReference>
<name>A0A382WW92_9ZZZZ</name>
<sequence length="129" mass="13983">VAYRAVGELLNLDAVVLYELGTQFLLITGRGPIHVEDVLPRPDVFFGIPVTLQAPLHVEGVLLPHQRHLVDLTVAGDTADSLVDVDVVLEVDEVRQIVDSGPLQGLVVAEGGAHGFEKRRFSPDQRMTG</sequence>
<protein>
    <submittedName>
        <fullName evidence="1">Uncharacterized protein</fullName>
    </submittedName>
</protein>
<evidence type="ECO:0000313" key="1">
    <source>
        <dbReference type="EMBL" id="SVD62973.1"/>
    </source>
</evidence>
<dbReference type="AlphaFoldDB" id="A0A382WW92"/>
<gene>
    <name evidence="1" type="ORF">METZ01_LOCUS415827</name>
</gene>
<feature type="non-terminal residue" evidence="1">
    <location>
        <position position="1"/>
    </location>
</feature>